<dbReference type="Gene3D" id="1.10.10.60">
    <property type="entry name" value="Homeodomain-like"/>
    <property type="match status" value="1"/>
</dbReference>
<dbReference type="SUPFAM" id="SSF48498">
    <property type="entry name" value="Tetracyclin repressor-like, C-terminal domain"/>
    <property type="match status" value="1"/>
</dbReference>
<evidence type="ECO:0000256" key="1">
    <source>
        <dbReference type="ARBA" id="ARBA00023015"/>
    </source>
</evidence>
<dbReference type="Pfam" id="PF02909">
    <property type="entry name" value="TetR_C_1"/>
    <property type="match status" value="1"/>
</dbReference>
<feature type="domain" description="HTH tetR-type" evidence="6">
    <location>
        <begin position="17"/>
        <end position="77"/>
    </location>
</feature>
<evidence type="ECO:0000256" key="3">
    <source>
        <dbReference type="ARBA" id="ARBA00023163"/>
    </source>
</evidence>
<evidence type="ECO:0000256" key="5">
    <source>
        <dbReference type="SAM" id="MobiDB-lite"/>
    </source>
</evidence>
<dbReference type="PANTHER" id="PTHR30055">
    <property type="entry name" value="HTH-TYPE TRANSCRIPTIONAL REGULATOR RUTR"/>
    <property type="match status" value="1"/>
</dbReference>
<comment type="caution">
    <text evidence="7">The sequence shown here is derived from an EMBL/GenBank/DDBJ whole genome shotgun (WGS) entry which is preliminary data.</text>
</comment>
<dbReference type="InterPro" id="IPR001647">
    <property type="entry name" value="HTH_TetR"/>
</dbReference>
<dbReference type="SUPFAM" id="SSF46689">
    <property type="entry name" value="Homeodomain-like"/>
    <property type="match status" value="1"/>
</dbReference>
<feature type="region of interest" description="Disordered" evidence="5">
    <location>
        <begin position="177"/>
        <end position="200"/>
    </location>
</feature>
<keyword evidence="1" id="KW-0805">Transcription regulation</keyword>
<dbReference type="PANTHER" id="PTHR30055:SF234">
    <property type="entry name" value="HTH-TYPE TRANSCRIPTIONAL REGULATOR BETI"/>
    <property type="match status" value="1"/>
</dbReference>
<keyword evidence="3" id="KW-0804">Transcription</keyword>
<evidence type="ECO:0000256" key="2">
    <source>
        <dbReference type="ARBA" id="ARBA00023125"/>
    </source>
</evidence>
<dbReference type="EMBL" id="BAAAYR010000004">
    <property type="protein sequence ID" value="GAA3572853.1"/>
    <property type="molecule type" value="Genomic_DNA"/>
</dbReference>
<name>A0ABP6XX68_9ACTN</name>
<dbReference type="PROSITE" id="PS50977">
    <property type="entry name" value="HTH_TETR_2"/>
    <property type="match status" value="1"/>
</dbReference>
<proteinExistence type="predicted"/>
<evidence type="ECO:0000256" key="4">
    <source>
        <dbReference type="PROSITE-ProRule" id="PRU00335"/>
    </source>
</evidence>
<dbReference type="InterPro" id="IPR050109">
    <property type="entry name" value="HTH-type_TetR-like_transc_reg"/>
</dbReference>
<dbReference type="InterPro" id="IPR036271">
    <property type="entry name" value="Tet_transcr_reg_TetR-rel_C_sf"/>
</dbReference>
<dbReference type="Proteomes" id="UP001500767">
    <property type="component" value="Unassembled WGS sequence"/>
</dbReference>
<gene>
    <name evidence="7" type="ORF">GCM10022197_32000</name>
</gene>
<sequence>MTEVEALRTPTGRPTKGLDRDVIVRAALRAIDARGPHSLTMRGLGQDLGVEAMSLYRYVSGREDLLEAVVAMLLENFRQDLDQTIADTWQGYLQSLAHAIRRIAVEHPAAFPLVATRHPSAPWLRPPLRSLELVEQFLSTLLAHGFSDVQAVGTYRAFTSFLLGQLLLESAARGAETGPAEDALDEGGASVSTTDAEADTAANPTVVRLRSLLSEDHSEEEFEIGLETLLDRLEMALAQ</sequence>
<evidence type="ECO:0000259" key="6">
    <source>
        <dbReference type="PROSITE" id="PS50977"/>
    </source>
</evidence>
<feature type="DNA-binding region" description="H-T-H motif" evidence="4">
    <location>
        <begin position="40"/>
        <end position="59"/>
    </location>
</feature>
<evidence type="ECO:0000313" key="8">
    <source>
        <dbReference type="Proteomes" id="UP001500767"/>
    </source>
</evidence>
<dbReference type="Gene3D" id="1.10.357.10">
    <property type="entry name" value="Tetracycline Repressor, domain 2"/>
    <property type="match status" value="1"/>
</dbReference>
<keyword evidence="2 4" id="KW-0238">DNA-binding</keyword>
<dbReference type="InterPro" id="IPR004111">
    <property type="entry name" value="Repressor_TetR_C"/>
</dbReference>
<dbReference type="InterPro" id="IPR009057">
    <property type="entry name" value="Homeodomain-like_sf"/>
</dbReference>
<protein>
    <submittedName>
        <fullName evidence="7">TetR/AcrR family transcriptional regulator C-terminal domain-containing protein</fullName>
    </submittedName>
</protein>
<organism evidence="7 8">
    <name type="scientific">Microlunatus spumicola</name>
    <dbReference type="NCBI Taxonomy" id="81499"/>
    <lineage>
        <taxon>Bacteria</taxon>
        <taxon>Bacillati</taxon>
        <taxon>Actinomycetota</taxon>
        <taxon>Actinomycetes</taxon>
        <taxon>Propionibacteriales</taxon>
        <taxon>Propionibacteriaceae</taxon>
        <taxon>Microlunatus</taxon>
    </lineage>
</organism>
<dbReference type="Pfam" id="PF00440">
    <property type="entry name" value="TetR_N"/>
    <property type="match status" value="1"/>
</dbReference>
<keyword evidence="8" id="KW-1185">Reference proteome</keyword>
<accession>A0ABP6XX68</accession>
<evidence type="ECO:0000313" key="7">
    <source>
        <dbReference type="EMBL" id="GAA3572853.1"/>
    </source>
</evidence>
<dbReference type="RefSeq" id="WP_204913588.1">
    <property type="nucleotide sequence ID" value="NZ_BAAAYR010000004.1"/>
</dbReference>
<reference evidence="8" key="1">
    <citation type="journal article" date="2019" name="Int. J. Syst. Evol. Microbiol.">
        <title>The Global Catalogue of Microorganisms (GCM) 10K type strain sequencing project: providing services to taxonomists for standard genome sequencing and annotation.</title>
        <authorList>
            <consortium name="The Broad Institute Genomics Platform"/>
            <consortium name="The Broad Institute Genome Sequencing Center for Infectious Disease"/>
            <person name="Wu L."/>
            <person name="Ma J."/>
        </authorList>
    </citation>
    <scope>NUCLEOTIDE SEQUENCE [LARGE SCALE GENOMIC DNA]</scope>
    <source>
        <strain evidence="8">JCM 16540</strain>
    </source>
</reference>